<dbReference type="KEGG" id="bnm:BALAC2494_00109"/>
<feature type="coiled-coil region" evidence="1">
    <location>
        <begin position="56"/>
        <end position="83"/>
    </location>
</feature>
<evidence type="ECO:0000256" key="2">
    <source>
        <dbReference type="SAM" id="Phobius"/>
    </source>
</evidence>
<reference evidence="3 4" key="1">
    <citation type="journal article" date="2011" name="J. Bacteriol.">
        <title>Genome Sequence of the Probiotic Strain Bifidobacterium animalis subsp. lactis CNCM I-2494.</title>
        <authorList>
            <person name="Chervaux C."/>
            <person name="Grimaldi C."/>
            <person name="Bolotin A."/>
            <person name="Quinquis B."/>
            <person name="Legrain-Raspaud S."/>
            <person name="van Hylckama Vlieg J.E."/>
            <person name="Denariaz G."/>
            <person name="Smokvina T."/>
        </authorList>
    </citation>
    <scope>NUCLEOTIDE SEQUENCE [LARGE SCALE GENOMIC DNA]</scope>
    <source>
        <strain evidence="3 4">CNCM I-2494</strain>
    </source>
</reference>
<accession>A0A806FYT5</accession>
<evidence type="ECO:0000313" key="3">
    <source>
        <dbReference type="EMBL" id="AEK30590.1"/>
    </source>
</evidence>
<gene>
    <name evidence="3" type="ORF">BALAC2494_00109</name>
</gene>
<keyword evidence="2" id="KW-0812">Transmembrane</keyword>
<dbReference type="Proteomes" id="UP000008394">
    <property type="component" value="Chromosome"/>
</dbReference>
<evidence type="ECO:0000313" key="4">
    <source>
        <dbReference type="Proteomes" id="UP000008394"/>
    </source>
</evidence>
<feature type="transmembrane region" description="Helical" evidence="2">
    <location>
        <begin position="16"/>
        <end position="38"/>
    </location>
</feature>
<evidence type="ECO:0000256" key="1">
    <source>
        <dbReference type="SAM" id="Coils"/>
    </source>
</evidence>
<proteinExistence type="predicted"/>
<keyword evidence="2" id="KW-0472">Membrane</keyword>
<keyword evidence="2" id="KW-1133">Transmembrane helix</keyword>
<name>A0A806FYT5_BIFAN</name>
<sequence>MQYQTNALSKEKDMTLLWSSLFTIIVVGLALWVLYYIIRAAVSAGIKDAYAQMGFIREPDTKEDQLQRRREELQEERVQTIVNSEADRMSGKNGKH</sequence>
<dbReference type="EMBL" id="CP002915">
    <property type="protein sequence ID" value="AEK30590.1"/>
    <property type="molecule type" value="Genomic_DNA"/>
</dbReference>
<organism evidence="3 4">
    <name type="scientific">Bifidobacterium animalis subsp. lactis CNCM I-2494</name>
    <dbReference type="NCBI Taxonomy" id="1042403"/>
    <lineage>
        <taxon>Bacteria</taxon>
        <taxon>Bacillati</taxon>
        <taxon>Actinomycetota</taxon>
        <taxon>Actinomycetes</taxon>
        <taxon>Bifidobacteriales</taxon>
        <taxon>Bifidobacteriaceae</taxon>
        <taxon>Bifidobacterium</taxon>
    </lineage>
</organism>
<dbReference type="AlphaFoldDB" id="A0A806FYT5"/>
<protein>
    <submittedName>
        <fullName evidence="3">Uncharacterized protein</fullName>
    </submittedName>
</protein>
<keyword evidence="1" id="KW-0175">Coiled coil</keyword>